<keyword evidence="5" id="KW-1185">Reference proteome</keyword>
<dbReference type="Gene3D" id="3.40.630.30">
    <property type="match status" value="1"/>
</dbReference>
<dbReference type="InterPro" id="IPR000182">
    <property type="entry name" value="GNAT_dom"/>
</dbReference>
<accession>A0ABP8G6V9</accession>
<sequence length="185" mass="20396">MILRPATPADAPQVATCLLLAMEEIVYSFIGSRDRAEAHRFLEDLVRAEGNQYSYGNCQVAELDGVVVAAVNIYPGADLHALRGPVLDLVRVRFGREINPEDETGPGEYYLDTLGVLPGRQGRGIGTQLLQYAIDEYVHRRRAVLGLLVDDDNPEAKRLYLRLGFITAGTKTLMGKQLCHLQMAG</sequence>
<gene>
    <name evidence="4" type="ORF">GCM10023184_02810</name>
</gene>
<reference evidence="5" key="1">
    <citation type="journal article" date="2019" name="Int. J. Syst. Evol. Microbiol.">
        <title>The Global Catalogue of Microorganisms (GCM) 10K type strain sequencing project: providing services to taxonomists for standard genome sequencing and annotation.</title>
        <authorList>
            <consortium name="The Broad Institute Genomics Platform"/>
            <consortium name="The Broad Institute Genome Sequencing Center for Infectious Disease"/>
            <person name="Wu L."/>
            <person name="Ma J."/>
        </authorList>
    </citation>
    <scope>NUCLEOTIDE SEQUENCE [LARGE SCALE GENOMIC DNA]</scope>
    <source>
        <strain evidence="5">JCM 17919</strain>
    </source>
</reference>
<dbReference type="Pfam" id="PF00583">
    <property type="entry name" value="Acetyltransf_1"/>
    <property type="match status" value="1"/>
</dbReference>
<dbReference type="Proteomes" id="UP001501725">
    <property type="component" value="Unassembled WGS sequence"/>
</dbReference>
<feature type="domain" description="N-acetyltransferase" evidence="3">
    <location>
        <begin position="1"/>
        <end position="185"/>
    </location>
</feature>
<dbReference type="InterPro" id="IPR050832">
    <property type="entry name" value="Bact_Acetyltransf"/>
</dbReference>
<proteinExistence type="predicted"/>
<dbReference type="RefSeq" id="WP_345252799.1">
    <property type="nucleotide sequence ID" value="NZ_BAABGY010000001.1"/>
</dbReference>
<comment type="caution">
    <text evidence="4">The sequence shown here is derived from an EMBL/GenBank/DDBJ whole genome shotgun (WGS) entry which is preliminary data.</text>
</comment>
<dbReference type="PANTHER" id="PTHR43877">
    <property type="entry name" value="AMINOALKYLPHOSPHONATE N-ACETYLTRANSFERASE-RELATED-RELATED"/>
    <property type="match status" value="1"/>
</dbReference>
<organism evidence="4 5">
    <name type="scientific">Flaviaesturariibacter amylovorans</name>
    <dbReference type="NCBI Taxonomy" id="1084520"/>
    <lineage>
        <taxon>Bacteria</taxon>
        <taxon>Pseudomonadati</taxon>
        <taxon>Bacteroidota</taxon>
        <taxon>Chitinophagia</taxon>
        <taxon>Chitinophagales</taxon>
        <taxon>Chitinophagaceae</taxon>
        <taxon>Flaviaestuariibacter</taxon>
    </lineage>
</organism>
<evidence type="ECO:0000256" key="1">
    <source>
        <dbReference type="ARBA" id="ARBA00022679"/>
    </source>
</evidence>
<protein>
    <submittedName>
        <fullName evidence="4">GNAT family N-acetyltransferase</fullName>
    </submittedName>
</protein>
<evidence type="ECO:0000256" key="2">
    <source>
        <dbReference type="ARBA" id="ARBA00023315"/>
    </source>
</evidence>
<keyword evidence="2" id="KW-0012">Acyltransferase</keyword>
<dbReference type="PROSITE" id="PS51186">
    <property type="entry name" value="GNAT"/>
    <property type="match status" value="1"/>
</dbReference>
<dbReference type="SUPFAM" id="SSF55729">
    <property type="entry name" value="Acyl-CoA N-acyltransferases (Nat)"/>
    <property type="match status" value="1"/>
</dbReference>
<name>A0ABP8G6V9_9BACT</name>
<evidence type="ECO:0000313" key="4">
    <source>
        <dbReference type="EMBL" id="GAA4318540.1"/>
    </source>
</evidence>
<evidence type="ECO:0000259" key="3">
    <source>
        <dbReference type="PROSITE" id="PS51186"/>
    </source>
</evidence>
<dbReference type="EMBL" id="BAABGY010000001">
    <property type="protein sequence ID" value="GAA4318540.1"/>
    <property type="molecule type" value="Genomic_DNA"/>
</dbReference>
<dbReference type="CDD" id="cd04301">
    <property type="entry name" value="NAT_SF"/>
    <property type="match status" value="1"/>
</dbReference>
<keyword evidence="1" id="KW-0808">Transferase</keyword>
<evidence type="ECO:0000313" key="5">
    <source>
        <dbReference type="Proteomes" id="UP001501725"/>
    </source>
</evidence>
<dbReference type="InterPro" id="IPR016181">
    <property type="entry name" value="Acyl_CoA_acyltransferase"/>
</dbReference>